<reference evidence="3" key="1">
    <citation type="submission" date="2018-12" db="EMBL/GenBank/DDBJ databases">
        <title>Complete genome sequencing of Jeotgalibaca sp. H21T32.</title>
        <authorList>
            <person name="Bae J.-W."/>
            <person name="Lee S.-Y."/>
        </authorList>
    </citation>
    <scope>NUCLEOTIDE SEQUENCE [LARGE SCALE GENOMIC DNA]</scope>
    <source>
        <strain evidence="3">H21T32</strain>
    </source>
</reference>
<dbReference type="Proteomes" id="UP000273326">
    <property type="component" value="Chromosome"/>
</dbReference>
<protein>
    <submittedName>
        <fullName evidence="2">Uncharacterized protein</fullName>
    </submittedName>
</protein>
<feature type="transmembrane region" description="Helical" evidence="1">
    <location>
        <begin position="6"/>
        <end position="31"/>
    </location>
</feature>
<evidence type="ECO:0000313" key="2">
    <source>
        <dbReference type="EMBL" id="AZP03719.1"/>
    </source>
</evidence>
<evidence type="ECO:0000313" key="3">
    <source>
        <dbReference type="Proteomes" id="UP000273326"/>
    </source>
</evidence>
<dbReference type="EMBL" id="CP034465">
    <property type="protein sequence ID" value="AZP03719.1"/>
    <property type="molecule type" value="Genomic_DNA"/>
</dbReference>
<keyword evidence="1" id="KW-0812">Transmembrane</keyword>
<name>A0A3S9H8N0_9LACT</name>
<proteinExistence type="predicted"/>
<accession>A0A3S9H8N0</accession>
<dbReference type="RefSeq" id="WP_126108809.1">
    <property type="nucleotide sequence ID" value="NZ_CP034465.1"/>
</dbReference>
<organism evidence="2 3">
    <name type="scientific">Jeotgalibaca ciconiae</name>
    <dbReference type="NCBI Taxonomy" id="2496265"/>
    <lineage>
        <taxon>Bacteria</taxon>
        <taxon>Bacillati</taxon>
        <taxon>Bacillota</taxon>
        <taxon>Bacilli</taxon>
        <taxon>Lactobacillales</taxon>
        <taxon>Carnobacteriaceae</taxon>
        <taxon>Jeotgalibaca</taxon>
    </lineage>
</organism>
<gene>
    <name evidence="2" type="ORF">EJN90_02985</name>
</gene>
<keyword evidence="3" id="KW-1185">Reference proteome</keyword>
<dbReference type="AlphaFoldDB" id="A0A3S9H8N0"/>
<dbReference type="KEGG" id="jeh:EJN90_02985"/>
<evidence type="ECO:0000256" key="1">
    <source>
        <dbReference type="SAM" id="Phobius"/>
    </source>
</evidence>
<sequence length="101" mass="11996">MGKEVSGQIILLLITIFGIYVLFGLYTSLLSKMTLRSLEKRIAKGKIDDKQLIRLYETTERNKGNHFVSFFVYGIFYKSHIRMQEEINQLYRNEMEKRNLL</sequence>
<keyword evidence="1" id="KW-1133">Transmembrane helix</keyword>
<keyword evidence="1" id="KW-0472">Membrane</keyword>
<dbReference type="OrthoDB" id="2200353at2"/>